<name>A0A0A9BNA1_ARUDO</name>
<dbReference type="AlphaFoldDB" id="A0A0A9BNA1"/>
<keyword evidence="1" id="KW-0472">Membrane</keyword>
<reference evidence="2" key="2">
    <citation type="journal article" date="2015" name="Data Brief">
        <title>Shoot transcriptome of the giant reed, Arundo donax.</title>
        <authorList>
            <person name="Barrero R.A."/>
            <person name="Guerrero F.D."/>
            <person name="Moolhuijzen P."/>
            <person name="Goolsby J.A."/>
            <person name="Tidwell J."/>
            <person name="Bellgard S.E."/>
            <person name="Bellgard M.I."/>
        </authorList>
    </citation>
    <scope>NUCLEOTIDE SEQUENCE</scope>
    <source>
        <tissue evidence="2">Shoot tissue taken approximately 20 cm above the soil surface</tissue>
    </source>
</reference>
<sequence length="31" mass="3589">MMWSSDCRETYFFQLLSSVIWALVMCSLAAV</sequence>
<proteinExistence type="predicted"/>
<accession>A0A0A9BNA1</accession>
<evidence type="ECO:0000256" key="1">
    <source>
        <dbReference type="SAM" id="Phobius"/>
    </source>
</evidence>
<keyword evidence="1" id="KW-1133">Transmembrane helix</keyword>
<protein>
    <submittedName>
        <fullName evidence="2">Uncharacterized protein</fullName>
    </submittedName>
</protein>
<dbReference type="EMBL" id="GBRH01237148">
    <property type="protein sequence ID" value="JAD60747.1"/>
    <property type="molecule type" value="Transcribed_RNA"/>
</dbReference>
<keyword evidence="1" id="KW-0812">Transmembrane</keyword>
<reference evidence="2" key="1">
    <citation type="submission" date="2014-09" db="EMBL/GenBank/DDBJ databases">
        <authorList>
            <person name="Magalhaes I.L.F."/>
            <person name="Oliveira U."/>
            <person name="Santos F.R."/>
            <person name="Vidigal T.H.D.A."/>
            <person name="Brescovit A.D."/>
            <person name="Santos A.J."/>
        </authorList>
    </citation>
    <scope>NUCLEOTIDE SEQUENCE</scope>
    <source>
        <tissue evidence="2">Shoot tissue taken approximately 20 cm above the soil surface</tissue>
    </source>
</reference>
<organism evidence="2">
    <name type="scientific">Arundo donax</name>
    <name type="common">Giant reed</name>
    <name type="synonym">Donax arundinaceus</name>
    <dbReference type="NCBI Taxonomy" id="35708"/>
    <lineage>
        <taxon>Eukaryota</taxon>
        <taxon>Viridiplantae</taxon>
        <taxon>Streptophyta</taxon>
        <taxon>Embryophyta</taxon>
        <taxon>Tracheophyta</taxon>
        <taxon>Spermatophyta</taxon>
        <taxon>Magnoliopsida</taxon>
        <taxon>Liliopsida</taxon>
        <taxon>Poales</taxon>
        <taxon>Poaceae</taxon>
        <taxon>PACMAD clade</taxon>
        <taxon>Arundinoideae</taxon>
        <taxon>Arundineae</taxon>
        <taxon>Arundo</taxon>
    </lineage>
</organism>
<evidence type="ECO:0000313" key="2">
    <source>
        <dbReference type="EMBL" id="JAD60747.1"/>
    </source>
</evidence>
<feature type="transmembrane region" description="Helical" evidence="1">
    <location>
        <begin position="12"/>
        <end position="30"/>
    </location>
</feature>